<name>A0A146KMI1_9EUKA</name>
<reference evidence="1" key="1">
    <citation type="submission" date="2015-07" db="EMBL/GenBank/DDBJ databases">
        <title>Adaptation to a free-living lifestyle via gene acquisitions in the diplomonad Trepomonas sp. PC1.</title>
        <authorList>
            <person name="Xu F."/>
            <person name="Jerlstrom-Hultqvist J."/>
            <person name="Kolisko M."/>
            <person name="Simpson A.G.B."/>
            <person name="Roger A.J."/>
            <person name="Svard S.G."/>
            <person name="Andersson J.O."/>
        </authorList>
    </citation>
    <scope>NUCLEOTIDE SEQUENCE</scope>
    <source>
        <strain evidence="1">PC1</strain>
    </source>
</reference>
<dbReference type="Gene3D" id="3.80.10.10">
    <property type="entry name" value="Ribonuclease Inhibitor"/>
    <property type="match status" value="1"/>
</dbReference>
<sequence>QNLSLLNYINIPRVKVVSQSAFHQCYCLRRVSGTQLTEIGESAFFSCVSLAKISLENVFEIGKFSFYNCGCLVKIEANKLKSIPEGSFVCCCALRQIQCQGIESVDQQAFRMDDEGINNEFAVRLISQRFEGEGESYKVEKKPMGLQEILVDEFEERVNFQKTNNKNIILNKKLAKIK</sequence>
<dbReference type="InterPro" id="IPR032675">
    <property type="entry name" value="LRR_dom_sf"/>
</dbReference>
<dbReference type="SUPFAM" id="SSF52058">
    <property type="entry name" value="L domain-like"/>
    <property type="match status" value="1"/>
</dbReference>
<gene>
    <name evidence="1" type="ORF">TPC1_10117</name>
</gene>
<dbReference type="EMBL" id="GDID01000085">
    <property type="protein sequence ID" value="JAP96521.1"/>
    <property type="molecule type" value="Transcribed_RNA"/>
</dbReference>
<organism evidence="1">
    <name type="scientific">Trepomonas sp. PC1</name>
    <dbReference type="NCBI Taxonomy" id="1076344"/>
    <lineage>
        <taxon>Eukaryota</taxon>
        <taxon>Metamonada</taxon>
        <taxon>Diplomonadida</taxon>
        <taxon>Hexamitidae</taxon>
        <taxon>Hexamitinae</taxon>
        <taxon>Trepomonas</taxon>
    </lineage>
</organism>
<protein>
    <submittedName>
        <fullName evidence="1">Leucine rich repeats-containing protein</fullName>
    </submittedName>
</protein>
<dbReference type="Pfam" id="PF13306">
    <property type="entry name" value="LRR_5"/>
    <property type="match status" value="1"/>
</dbReference>
<feature type="non-terminal residue" evidence="1">
    <location>
        <position position="1"/>
    </location>
</feature>
<evidence type="ECO:0000313" key="1">
    <source>
        <dbReference type="EMBL" id="JAP96521.1"/>
    </source>
</evidence>
<dbReference type="AlphaFoldDB" id="A0A146KMI1"/>
<accession>A0A146KMI1</accession>
<dbReference type="InterPro" id="IPR026906">
    <property type="entry name" value="LRR_5"/>
</dbReference>
<proteinExistence type="predicted"/>
<feature type="non-terminal residue" evidence="1">
    <location>
        <position position="178"/>
    </location>
</feature>